<dbReference type="FunFam" id="2.60.40.200:FF:000007">
    <property type="entry name" value="Cell surface Cu-only superoxide dismutase 5"/>
    <property type="match status" value="1"/>
</dbReference>
<dbReference type="EMBL" id="PKSG01000314">
    <property type="protein sequence ID" value="POR36547.1"/>
    <property type="molecule type" value="Genomic_DNA"/>
</dbReference>
<dbReference type="GO" id="GO:0046872">
    <property type="term" value="F:metal ion binding"/>
    <property type="evidence" value="ECO:0007669"/>
    <property type="project" value="InterPro"/>
</dbReference>
<evidence type="ECO:0000256" key="6">
    <source>
        <dbReference type="ARBA" id="ARBA00022862"/>
    </source>
</evidence>
<dbReference type="SUPFAM" id="SSF49329">
    <property type="entry name" value="Cu,Zn superoxide dismutase-like"/>
    <property type="match status" value="1"/>
</dbReference>
<comment type="similarity">
    <text evidence="3">Belongs to the Cu-Zn superoxide dismutase family.</text>
</comment>
<comment type="catalytic activity">
    <reaction evidence="7">
        <text>2 superoxide + 2 H(+) = H2O2 + O2</text>
        <dbReference type="Rhea" id="RHEA:20696"/>
        <dbReference type="ChEBI" id="CHEBI:15378"/>
        <dbReference type="ChEBI" id="CHEBI:15379"/>
        <dbReference type="ChEBI" id="CHEBI:16240"/>
        <dbReference type="ChEBI" id="CHEBI:18421"/>
        <dbReference type="EC" id="1.15.1.1"/>
    </reaction>
</comment>
<evidence type="ECO:0000256" key="2">
    <source>
        <dbReference type="ARBA" id="ARBA00004613"/>
    </source>
</evidence>
<evidence type="ECO:0000256" key="3">
    <source>
        <dbReference type="ARBA" id="ARBA00010457"/>
    </source>
</evidence>
<dbReference type="InterPro" id="IPR001424">
    <property type="entry name" value="SOD_Cu_Zn_dom"/>
</dbReference>
<evidence type="ECO:0000313" key="10">
    <source>
        <dbReference type="Proteomes" id="UP000237481"/>
    </source>
</evidence>
<dbReference type="GO" id="GO:0004784">
    <property type="term" value="F:superoxide dismutase activity"/>
    <property type="evidence" value="ECO:0007669"/>
    <property type="project" value="UniProtKB-EC"/>
</dbReference>
<keyword evidence="5" id="KW-0964">Secreted</keyword>
<dbReference type="Gene3D" id="2.60.40.200">
    <property type="entry name" value="Superoxide dismutase, copper/zinc binding domain"/>
    <property type="match status" value="1"/>
</dbReference>
<comment type="caution">
    <text evidence="9">The sequence shown here is derived from an EMBL/GenBank/DDBJ whole genome shotgun (WGS) entry which is preliminary data.</text>
</comment>
<evidence type="ECO:0000313" key="9">
    <source>
        <dbReference type="EMBL" id="POR36547.1"/>
    </source>
</evidence>
<dbReference type="Pfam" id="PF00080">
    <property type="entry name" value="Sod_Cu"/>
    <property type="match status" value="1"/>
</dbReference>
<gene>
    <name evidence="9" type="ORF">TPAR_03261</name>
</gene>
<dbReference type="AlphaFoldDB" id="A0A2S4L2D2"/>
<protein>
    <recommendedName>
        <fullName evidence="4">superoxide dismutase</fullName>
        <ecNumber evidence="4">1.15.1.1</ecNumber>
    </recommendedName>
</protein>
<feature type="domain" description="Superoxide dismutase copper/zinc binding" evidence="8">
    <location>
        <begin position="85"/>
        <end position="201"/>
    </location>
</feature>
<keyword evidence="6" id="KW-0049">Antioxidant</keyword>
<comment type="subcellular location">
    <subcellularLocation>
        <location evidence="1">Cell envelope</location>
    </subcellularLocation>
    <subcellularLocation>
        <location evidence="2">Secreted</location>
    </subcellularLocation>
</comment>
<name>A0A2S4L2D2_9HYPO</name>
<evidence type="ECO:0000256" key="4">
    <source>
        <dbReference type="ARBA" id="ARBA00012682"/>
    </source>
</evidence>
<organism evidence="9 10">
    <name type="scientific">Tolypocladium paradoxum</name>
    <dbReference type="NCBI Taxonomy" id="94208"/>
    <lineage>
        <taxon>Eukaryota</taxon>
        <taxon>Fungi</taxon>
        <taxon>Dikarya</taxon>
        <taxon>Ascomycota</taxon>
        <taxon>Pezizomycotina</taxon>
        <taxon>Sordariomycetes</taxon>
        <taxon>Hypocreomycetidae</taxon>
        <taxon>Hypocreales</taxon>
        <taxon>Ophiocordycipitaceae</taxon>
        <taxon>Tolypocladium</taxon>
    </lineage>
</organism>
<keyword evidence="10" id="KW-1185">Reference proteome</keyword>
<proteinExistence type="inferred from homology"/>
<evidence type="ECO:0000256" key="5">
    <source>
        <dbReference type="ARBA" id="ARBA00022525"/>
    </source>
</evidence>
<dbReference type="OrthoDB" id="159229at2759"/>
<reference evidence="9 10" key="1">
    <citation type="submission" date="2018-01" db="EMBL/GenBank/DDBJ databases">
        <title>Harnessing the power of phylogenomics to disentangle the directionality and signatures of interkingdom host jumping in the parasitic fungal genus Tolypocladium.</title>
        <authorList>
            <person name="Quandt C.A."/>
            <person name="Patterson W."/>
            <person name="Spatafora J.W."/>
        </authorList>
    </citation>
    <scope>NUCLEOTIDE SEQUENCE [LARGE SCALE GENOMIC DNA]</scope>
    <source>
        <strain evidence="9 10">NRBC 100945</strain>
    </source>
</reference>
<dbReference type="InterPro" id="IPR036423">
    <property type="entry name" value="SOD-like_Cu/Zn_dom_sf"/>
</dbReference>
<dbReference type="GO" id="GO:0005576">
    <property type="term" value="C:extracellular region"/>
    <property type="evidence" value="ECO:0007669"/>
    <property type="project" value="UniProtKB-SubCell"/>
</dbReference>
<dbReference type="EC" id="1.15.1.1" evidence="4"/>
<sequence>MLVRHLLLRNKTTTPSGPSYYARSLARSLKMRAQAIIAVFSAAVAAQAASQDATPVTGNPPGVVYKATLPAAPFFSQAALDGNIKGSISAESPPDGNGVKFTVHFANFPKEGGPFVYHLHVEPALEGNCAQTLGHLDPFNRGEKPPCDPSAPASCQVGDLSGKHGQISADPFSAEYIDPFASLKEGDVGFFGNRSIVIHYANTTRLTCANFVKLEAPVPSACPSQPPASSSPVTVPTGTGGVTPTQSVLPFFGSAMTNAASLPLMAAAVAAVLFAL</sequence>
<dbReference type="STRING" id="94208.A0A2S4L2D2"/>
<dbReference type="Proteomes" id="UP000237481">
    <property type="component" value="Unassembled WGS sequence"/>
</dbReference>
<evidence type="ECO:0000256" key="7">
    <source>
        <dbReference type="ARBA" id="ARBA00049204"/>
    </source>
</evidence>
<evidence type="ECO:0000256" key="1">
    <source>
        <dbReference type="ARBA" id="ARBA00004196"/>
    </source>
</evidence>
<evidence type="ECO:0000259" key="8">
    <source>
        <dbReference type="Pfam" id="PF00080"/>
    </source>
</evidence>
<accession>A0A2S4L2D2</accession>